<sequence length="128" mass="13994">MVFDRALDRLGFDPSDSSRKSTSAFHGLFDACCVIDIFRYLHPSTPGFTWTKWNGDLASCIDLVSIPFLWVSSVSAYSVVPCPFSDHCVVKVSVAVPDIIPPGPGLWKLNTTSMSIWFPTSGRPGVVP</sequence>
<accession>A0A3M6UU82</accession>
<dbReference type="InterPro" id="IPR036691">
    <property type="entry name" value="Endo/exonu/phosph_ase_sf"/>
</dbReference>
<dbReference type="Gene3D" id="3.60.10.10">
    <property type="entry name" value="Endonuclease/exonuclease/phosphatase"/>
    <property type="match status" value="1"/>
</dbReference>
<gene>
    <name evidence="1" type="ORF">pdam_00023523</name>
</gene>
<evidence type="ECO:0008006" key="3">
    <source>
        <dbReference type="Google" id="ProtNLM"/>
    </source>
</evidence>
<dbReference type="AlphaFoldDB" id="A0A3M6UU82"/>
<keyword evidence="2" id="KW-1185">Reference proteome</keyword>
<dbReference type="EMBL" id="RCHS01000692">
    <property type="protein sequence ID" value="RMX57232.1"/>
    <property type="molecule type" value="Genomic_DNA"/>
</dbReference>
<dbReference type="SUPFAM" id="SSF56219">
    <property type="entry name" value="DNase I-like"/>
    <property type="match status" value="1"/>
</dbReference>
<dbReference type="Proteomes" id="UP000275408">
    <property type="component" value="Unassembled WGS sequence"/>
</dbReference>
<reference evidence="1 2" key="1">
    <citation type="journal article" date="2018" name="Sci. Rep.">
        <title>Comparative analysis of the Pocillopora damicornis genome highlights role of immune system in coral evolution.</title>
        <authorList>
            <person name="Cunning R."/>
            <person name="Bay R.A."/>
            <person name="Gillette P."/>
            <person name="Baker A.C."/>
            <person name="Traylor-Knowles N."/>
        </authorList>
    </citation>
    <scope>NUCLEOTIDE SEQUENCE [LARGE SCALE GENOMIC DNA]</scope>
    <source>
        <strain evidence="1">RSMAS</strain>
        <tissue evidence="1">Whole animal</tissue>
    </source>
</reference>
<organism evidence="1 2">
    <name type="scientific">Pocillopora damicornis</name>
    <name type="common">Cauliflower coral</name>
    <name type="synonym">Millepora damicornis</name>
    <dbReference type="NCBI Taxonomy" id="46731"/>
    <lineage>
        <taxon>Eukaryota</taxon>
        <taxon>Metazoa</taxon>
        <taxon>Cnidaria</taxon>
        <taxon>Anthozoa</taxon>
        <taxon>Hexacorallia</taxon>
        <taxon>Scleractinia</taxon>
        <taxon>Astrocoeniina</taxon>
        <taxon>Pocilloporidae</taxon>
        <taxon>Pocillopora</taxon>
    </lineage>
</organism>
<protein>
    <recommendedName>
        <fullName evidence="3">Endonuclease/exonuclease/phosphatase domain-containing protein</fullName>
    </recommendedName>
</protein>
<comment type="caution">
    <text evidence="1">The sequence shown here is derived from an EMBL/GenBank/DDBJ whole genome shotgun (WGS) entry which is preliminary data.</text>
</comment>
<evidence type="ECO:0000313" key="2">
    <source>
        <dbReference type="Proteomes" id="UP000275408"/>
    </source>
</evidence>
<evidence type="ECO:0000313" key="1">
    <source>
        <dbReference type="EMBL" id="RMX57232.1"/>
    </source>
</evidence>
<name>A0A3M6UU82_POCDA</name>
<proteinExistence type="predicted"/>